<accession>A0A2S2NF62</accession>
<dbReference type="EMBL" id="GGMR01003150">
    <property type="protein sequence ID" value="MBY15769.1"/>
    <property type="molecule type" value="Transcribed_RNA"/>
</dbReference>
<sequence length="195" mass="21426">MDLFRCMLNKQGHAINNNYRKANPVPAGSNTRPYLVVLNGHNSDSTDSVVVAVESEALVESETGVESEAMVESKAVVDSDSVVESEAGVEVAVVRSRSGKSRQTSRRPSLTVVASVDGGNSRWPLYVKPTKAQLLRRSFNLNKLSVHNYWPPTTKTIAISNHGLFEHVQRATGIKTENNLRPSLSLVNETRPSWK</sequence>
<evidence type="ECO:0000313" key="1">
    <source>
        <dbReference type="EMBL" id="MBY15769.1"/>
    </source>
</evidence>
<gene>
    <name evidence="1" type="ORF">g.49983</name>
</gene>
<protein>
    <submittedName>
        <fullName evidence="1">Uncharacterized protein</fullName>
    </submittedName>
</protein>
<name>A0A2S2NF62_SCHGA</name>
<organism evidence="1">
    <name type="scientific">Schizaphis graminum</name>
    <name type="common">Green bug aphid</name>
    <dbReference type="NCBI Taxonomy" id="13262"/>
    <lineage>
        <taxon>Eukaryota</taxon>
        <taxon>Metazoa</taxon>
        <taxon>Ecdysozoa</taxon>
        <taxon>Arthropoda</taxon>
        <taxon>Hexapoda</taxon>
        <taxon>Insecta</taxon>
        <taxon>Pterygota</taxon>
        <taxon>Neoptera</taxon>
        <taxon>Paraneoptera</taxon>
        <taxon>Hemiptera</taxon>
        <taxon>Sternorrhyncha</taxon>
        <taxon>Aphidomorpha</taxon>
        <taxon>Aphidoidea</taxon>
        <taxon>Aphididae</taxon>
        <taxon>Aphidini</taxon>
        <taxon>Schizaphis</taxon>
    </lineage>
</organism>
<dbReference type="AlphaFoldDB" id="A0A2S2NF62"/>
<reference evidence="1" key="1">
    <citation type="submission" date="2018-04" db="EMBL/GenBank/DDBJ databases">
        <title>Transcriptome of Schizaphis graminum biotype I.</title>
        <authorList>
            <person name="Scully E.D."/>
            <person name="Geib S.M."/>
            <person name="Palmer N.A."/>
            <person name="Koch K."/>
            <person name="Bradshaw J."/>
            <person name="Heng-Moss T."/>
            <person name="Sarath G."/>
        </authorList>
    </citation>
    <scope>NUCLEOTIDE SEQUENCE</scope>
</reference>
<proteinExistence type="predicted"/>